<dbReference type="RefSeq" id="WP_131566692.1">
    <property type="nucleotide sequence ID" value="NZ_JAINFK010000004.1"/>
</dbReference>
<keyword evidence="1" id="KW-0812">Transmembrane</keyword>
<dbReference type="EMBL" id="SJST01000002">
    <property type="protein sequence ID" value="TCD15095.1"/>
    <property type="molecule type" value="Genomic_DNA"/>
</dbReference>
<name>A0A4R0PFB7_9HYPH</name>
<keyword evidence="3" id="KW-1185">Reference proteome</keyword>
<keyword evidence="1" id="KW-0472">Membrane</keyword>
<sequence length="144" mass="14905">MFTGIRGLFRLAGADIARMKARLMVSGSLFGLAGFTFLIAILLAAGAGIVALVENFGIYAGLLIGSGLFVIAGLFALVVNWVLARRHRRRKKRSSAARAALIANAAAVGATPLRKVSPALVPILGIAAFVLTNIALSGSDEEDG</sequence>
<proteinExistence type="predicted"/>
<gene>
    <name evidence="2" type="ORF">E0D97_05980</name>
</gene>
<organism evidence="2 3">
    <name type="scientific">Oricola cellulosilytica</name>
    <dbReference type="NCBI Taxonomy" id="1429082"/>
    <lineage>
        <taxon>Bacteria</taxon>
        <taxon>Pseudomonadati</taxon>
        <taxon>Pseudomonadota</taxon>
        <taxon>Alphaproteobacteria</taxon>
        <taxon>Hyphomicrobiales</taxon>
        <taxon>Ahrensiaceae</taxon>
        <taxon>Oricola</taxon>
    </lineage>
</organism>
<keyword evidence="1" id="KW-1133">Transmembrane helix</keyword>
<evidence type="ECO:0008006" key="4">
    <source>
        <dbReference type="Google" id="ProtNLM"/>
    </source>
</evidence>
<dbReference type="AlphaFoldDB" id="A0A4R0PFB7"/>
<feature type="transmembrane region" description="Helical" evidence="1">
    <location>
        <begin position="119"/>
        <end position="136"/>
    </location>
</feature>
<dbReference type="Proteomes" id="UP000291301">
    <property type="component" value="Unassembled WGS sequence"/>
</dbReference>
<feature type="transmembrane region" description="Helical" evidence="1">
    <location>
        <begin position="29"/>
        <end position="52"/>
    </location>
</feature>
<reference evidence="2 3" key="1">
    <citation type="journal article" date="2015" name="Antonie Van Leeuwenhoek">
        <title>Oricola cellulosilytica gen. nov., sp. nov., a cellulose-degrading bacterium of the family Phyllobacteriaceae isolated from surface seashore water, and emended descriptions of Mesorhizobium loti and Phyllobacterium myrsinacearum.</title>
        <authorList>
            <person name="Hameed A."/>
            <person name="Shahina M."/>
            <person name="Lai W.A."/>
            <person name="Lin S.Y."/>
            <person name="Young L.S."/>
            <person name="Liu Y.C."/>
            <person name="Hsu Y.H."/>
            <person name="Young C.C."/>
        </authorList>
    </citation>
    <scope>NUCLEOTIDE SEQUENCE [LARGE SCALE GENOMIC DNA]</scope>
    <source>
        <strain evidence="2 3">KCTC 52183</strain>
    </source>
</reference>
<feature type="transmembrane region" description="Helical" evidence="1">
    <location>
        <begin position="58"/>
        <end position="83"/>
    </location>
</feature>
<comment type="caution">
    <text evidence="2">The sequence shown here is derived from an EMBL/GenBank/DDBJ whole genome shotgun (WGS) entry which is preliminary data.</text>
</comment>
<protein>
    <recommendedName>
        <fullName evidence="4">Phage holin family protein</fullName>
    </recommendedName>
</protein>
<accession>A0A4R0PFB7</accession>
<evidence type="ECO:0000256" key="1">
    <source>
        <dbReference type="SAM" id="Phobius"/>
    </source>
</evidence>
<evidence type="ECO:0000313" key="2">
    <source>
        <dbReference type="EMBL" id="TCD15095.1"/>
    </source>
</evidence>
<evidence type="ECO:0000313" key="3">
    <source>
        <dbReference type="Proteomes" id="UP000291301"/>
    </source>
</evidence>